<feature type="signal peptide" evidence="2">
    <location>
        <begin position="1"/>
        <end position="30"/>
    </location>
</feature>
<evidence type="ECO:0000313" key="3">
    <source>
        <dbReference type="EMBL" id="CAA7601348.1"/>
    </source>
</evidence>
<reference evidence="4" key="1">
    <citation type="submission" date="2014-11" db="EMBL/GenBank/DDBJ databases">
        <authorList>
            <person name="Hornung B.V."/>
        </authorList>
    </citation>
    <scope>NUCLEOTIDE SEQUENCE</scope>
    <source>
        <strain evidence="4">INE</strain>
    </source>
</reference>
<evidence type="ECO:0000256" key="1">
    <source>
        <dbReference type="SAM" id="MobiDB-lite"/>
    </source>
</evidence>
<dbReference type="KEGG" id="aacx:DEACI_2014"/>
<evidence type="ECO:0000256" key="2">
    <source>
        <dbReference type="SAM" id="SignalP"/>
    </source>
</evidence>
<feature type="compositionally biased region" description="Basic and acidic residues" evidence="1">
    <location>
        <begin position="59"/>
        <end position="75"/>
    </location>
</feature>
<accession>A0A8S0W364</accession>
<keyword evidence="5" id="KW-1185">Reference proteome</keyword>
<dbReference type="Proteomes" id="UP001071230">
    <property type="component" value="Unassembled WGS sequence"/>
</dbReference>
<proteinExistence type="predicted"/>
<gene>
    <name evidence="4" type="ORF">DEACI_1633</name>
    <name evidence="3" type="ORF">DEACI_2014</name>
</gene>
<protein>
    <submittedName>
        <fullName evidence="3">Uncharacterized protein</fullName>
    </submittedName>
</protein>
<feature type="compositionally biased region" description="Low complexity" evidence="1">
    <location>
        <begin position="31"/>
        <end position="57"/>
    </location>
</feature>
<dbReference type="EMBL" id="CDGJ01000042">
    <property type="protein sequence ID" value="CEJ07175.1"/>
    <property type="molecule type" value="Genomic_DNA"/>
</dbReference>
<dbReference type="AlphaFoldDB" id="A0A8S0W364"/>
<reference evidence="3" key="2">
    <citation type="submission" date="2020-01" db="EMBL/GenBank/DDBJ databases">
        <authorList>
            <person name="Hornung B."/>
        </authorList>
    </citation>
    <scope>NUCLEOTIDE SEQUENCE</scope>
    <source>
        <strain evidence="3">PacBioINE</strain>
    </source>
</reference>
<evidence type="ECO:0000313" key="4">
    <source>
        <dbReference type="EMBL" id="CEJ07175.1"/>
    </source>
</evidence>
<dbReference type="RefSeq" id="WP_240984888.1">
    <property type="nucleotide sequence ID" value="NZ_CDGJ01000042.1"/>
</dbReference>
<name>A0A8S0W364_9FIRM</name>
<feature type="chain" id="PRO_5035744097" evidence="2">
    <location>
        <begin position="31"/>
        <end position="124"/>
    </location>
</feature>
<keyword evidence="2" id="KW-0732">Signal</keyword>
<feature type="region of interest" description="Disordered" evidence="1">
    <location>
        <begin position="31"/>
        <end position="124"/>
    </location>
</feature>
<feature type="compositionally biased region" description="Basic and acidic residues" evidence="1">
    <location>
        <begin position="94"/>
        <end position="106"/>
    </location>
</feature>
<feature type="compositionally biased region" description="Polar residues" evidence="1">
    <location>
        <begin position="107"/>
        <end position="124"/>
    </location>
</feature>
<feature type="compositionally biased region" description="Polar residues" evidence="1">
    <location>
        <begin position="80"/>
        <end position="90"/>
    </location>
</feature>
<sequence>MKKSFIVATGTLALAGALAGLGTFGSMAFAATPTPVSTPTAVVSPSTPVTTTPTSVAKSDTEKPSAESKTPETDKVNYQYKEQGNHQGNNGAPEKARTSPVEKKSSEASPSGPDTDTLQVQVQQ</sequence>
<organism evidence="3">
    <name type="scientific">Acididesulfobacillus acetoxydans</name>
    <dbReference type="NCBI Taxonomy" id="1561005"/>
    <lineage>
        <taxon>Bacteria</taxon>
        <taxon>Bacillati</taxon>
        <taxon>Bacillota</taxon>
        <taxon>Clostridia</taxon>
        <taxon>Eubacteriales</taxon>
        <taxon>Peptococcaceae</taxon>
        <taxon>Acididesulfobacillus</taxon>
    </lineage>
</organism>
<dbReference type="EMBL" id="LR746496">
    <property type="protein sequence ID" value="CAA7601348.1"/>
    <property type="molecule type" value="Genomic_DNA"/>
</dbReference>
<dbReference type="Proteomes" id="UP000836597">
    <property type="component" value="Chromosome"/>
</dbReference>
<evidence type="ECO:0000313" key="5">
    <source>
        <dbReference type="Proteomes" id="UP001071230"/>
    </source>
</evidence>